<sequence>MQLYTNRHFRMRDGYRALAYSHDDAEIRVGHTMGRTLASKAHVVSLRRRMRHTSTTRARPSSSPTITENMASQSKGAKTAFALPFMPSSSRASANSEPSCATVLMDRRTKAAAGKITVALLHNGGNRGICKSHACDARSYGLCFCSERMPRDD</sequence>
<evidence type="ECO:0000256" key="1">
    <source>
        <dbReference type="SAM" id="MobiDB-lite"/>
    </source>
</evidence>
<dbReference type="AlphaFoldDB" id="A0A1I7ZY93"/>
<dbReference type="Proteomes" id="UP000095287">
    <property type="component" value="Unplaced"/>
</dbReference>
<protein>
    <submittedName>
        <fullName evidence="3">Uncharacterized protein</fullName>
    </submittedName>
</protein>
<accession>A0A1I7ZY93</accession>
<keyword evidence="2" id="KW-1185">Reference proteome</keyword>
<name>A0A1I7ZY93_9BILA</name>
<evidence type="ECO:0000313" key="3">
    <source>
        <dbReference type="WBParaSite" id="L893_g30787.t1"/>
    </source>
</evidence>
<feature type="compositionally biased region" description="Low complexity" evidence="1">
    <location>
        <begin position="55"/>
        <end position="65"/>
    </location>
</feature>
<organism evidence="2 3">
    <name type="scientific">Steinernema glaseri</name>
    <dbReference type="NCBI Taxonomy" id="37863"/>
    <lineage>
        <taxon>Eukaryota</taxon>
        <taxon>Metazoa</taxon>
        <taxon>Ecdysozoa</taxon>
        <taxon>Nematoda</taxon>
        <taxon>Chromadorea</taxon>
        <taxon>Rhabditida</taxon>
        <taxon>Tylenchina</taxon>
        <taxon>Panagrolaimomorpha</taxon>
        <taxon>Strongyloidoidea</taxon>
        <taxon>Steinernematidae</taxon>
        <taxon>Steinernema</taxon>
    </lineage>
</organism>
<reference evidence="3" key="1">
    <citation type="submission" date="2016-11" db="UniProtKB">
        <authorList>
            <consortium name="WormBaseParasite"/>
        </authorList>
    </citation>
    <scope>IDENTIFICATION</scope>
</reference>
<proteinExistence type="predicted"/>
<feature type="region of interest" description="Disordered" evidence="1">
    <location>
        <begin position="49"/>
        <end position="71"/>
    </location>
</feature>
<dbReference type="WBParaSite" id="L893_g30787.t1">
    <property type="protein sequence ID" value="L893_g30787.t1"/>
    <property type="gene ID" value="L893_g30787"/>
</dbReference>
<evidence type="ECO:0000313" key="2">
    <source>
        <dbReference type="Proteomes" id="UP000095287"/>
    </source>
</evidence>